<feature type="region of interest" description="Disordered" evidence="31">
    <location>
        <begin position="695"/>
        <end position="721"/>
    </location>
</feature>
<dbReference type="EMBL" id="CACRXK020002482">
    <property type="protein sequence ID" value="CAB3994524.1"/>
    <property type="molecule type" value="Genomic_DNA"/>
</dbReference>
<feature type="compositionally biased region" description="Basic and acidic residues" evidence="31">
    <location>
        <begin position="706"/>
        <end position="721"/>
    </location>
</feature>
<evidence type="ECO:0000256" key="17">
    <source>
        <dbReference type="ARBA" id="ARBA00023034"/>
    </source>
</evidence>
<dbReference type="PROSITE" id="PS50893">
    <property type="entry name" value="ABC_TRANSPORTER_2"/>
    <property type="match status" value="2"/>
</dbReference>
<dbReference type="SUPFAM" id="SSF52540">
    <property type="entry name" value="P-loop containing nucleoside triphosphate hydrolases"/>
    <property type="match status" value="2"/>
</dbReference>
<feature type="transmembrane region" description="Helical" evidence="32">
    <location>
        <begin position="907"/>
        <end position="926"/>
    </location>
</feature>
<sequence>MLLSWITPIMKKGFKKPLELDDLGKLPRNDSASFNYRRLQKLWTEEVNKKGLENASIGKTLFRTAKTRSIAGAMLFLLALITSFVGPAFLINRILKFVEAKTDPVEKGIILVVGLMISEIARSWIQSLSFLVNIRTGTRARSMVWTMVYNKMSRLKNAGDKSIGELVNICASDAQRVFEAFSFGPFVLGGPIALIIVIAYTTYIIGPSALLGCFIFLIMFPIQGVVGRISGKFRAKAVRVTDQRVKLMNEVLSCIKLIKMYAWEKSFAKVIGEIREKEKTVLAHSAVLQSLNISMTSVVSTFATVITFIVHIYTDNNLLASQAFTVISVFNTMIFAFAILPFAIKAIAEARVSMKRLKSLLIMEEHEPWATKPEDENVVVEIKSATFGWNEVKLKEQKKITPGEEKNGKQTKDSVSKGKDRSSATNGSRSGGGRGGPPGRGGPAPEEFKTQLVKTLFDVNVTFNKGKLIGICGGVGSGKSSLINAILAQMNLVEGSVSVNGSMAYVAQQAWLMNASVKENIVFGQVFKPVRYEKVISACSLKQDLDIFPHGDQTEVGERGINLSGGQKQRISLARAVYADKDIYLLDDPLSAVDSHVGQHIFDNCIKGTLADKTIIFVTHQLQYLSHCDTVILLKAGRVAEMGKYETLMQDEKDFSVLINNYHQRLEAEENEDEDEEENTSKLLEEIVRKRTLSTQSIGDNQPNATEEKKEMNDESKMNGVEKGKDNLMKAEDRKKGGVSFSTYIRYCKAAGGFCVAASVVLILLTITLLRIFTDFWLGRWINDGNGNSTESDLSPGELNDNPDLDFYAAIFGSSLALLMFLLVVKCFIYVNTVLRASSNLHNQVFRAVTKSPMEFFDTTPIGQILNRFSKDIDEMDTRLPFLVEALVLNLSLLLVTIILIAVLFYWFIIALVFFIALFIFLNIVFRRSVRELKRLDNISRSPIFSHISASVQGLSTLHAYGKTEEFVEKFEKLLDGNTLPFFMFACSHRWLAVRLDIITIGITTVTALLVVLLRDNVPAAMGGLAITYAIRMSGTLQFTVRLTAETEAIFTSVERLLHYIDNLKQEAPSSIPDKKPADVWPAKGSLSMVGLKMRYREGLPLVLKGITCNIKAEEKIGIVGRTGSGKSSIGVSLFRLVEPADGTICIDGVNILDIGLDDLRSKLSIIPQDPILFIGTVRYNLDPFHAHADEDVWIALERAHIKDTISNLPLKLQAPVVENGENFSVGERQLMCMARALLRNCKILMLDEATAAIDSETDAKIQDTIREAFKDCTMLTIAHRLNTVMDSDRIMVMEQGQIVEFDKPSALLANKDSLFGSLVAATEKSHQNKSS</sequence>
<evidence type="ECO:0000256" key="19">
    <source>
        <dbReference type="ARBA" id="ARBA00023180"/>
    </source>
</evidence>
<keyword evidence="8" id="KW-1003">Cell membrane</keyword>
<dbReference type="Gene3D" id="3.40.50.300">
    <property type="entry name" value="P-loop containing nucleotide triphosphate hydrolases"/>
    <property type="match status" value="2"/>
</dbReference>
<keyword evidence="7" id="KW-0813">Transport</keyword>
<dbReference type="PANTHER" id="PTHR24223">
    <property type="entry name" value="ATP-BINDING CASSETTE SUB-FAMILY C"/>
    <property type="match status" value="1"/>
</dbReference>
<evidence type="ECO:0000256" key="28">
    <source>
        <dbReference type="ARBA" id="ARBA00069159"/>
    </source>
</evidence>
<evidence type="ECO:0000256" key="3">
    <source>
        <dbReference type="ARBA" id="ARBA00004554"/>
    </source>
</evidence>
<keyword evidence="30" id="KW-0175">Coiled coil</keyword>
<feature type="transmembrane region" description="Helical" evidence="32">
    <location>
        <begin position="69"/>
        <end position="89"/>
    </location>
</feature>
<dbReference type="CDD" id="cd03250">
    <property type="entry name" value="ABCC_MRP_domain1"/>
    <property type="match status" value="1"/>
</dbReference>
<dbReference type="GO" id="GO:0016323">
    <property type="term" value="C:basolateral plasma membrane"/>
    <property type="evidence" value="ECO:0007669"/>
    <property type="project" value="UniProtKB-SubCell"/>
</dbReference>
<keyword evidence="9" id="KW-0597">Phosphoprotein</keyword>
<dbReference type="CDD" id="cd18599">
    <property type="entry name" value="ABC_6TM_MRP5_8_9_D2"/>
    <property type="match status" value="1"/>
</dbReference>
<dbReference type="GO" id="GO:0016887">
    <property type="term" value="F:ATP hydrolysis activity"/>
    <property type="evidence" value="ECO:0007669"/>
    <property type="project" value="InterPro"/>
</dbReference>
<feature type="compositionally biased region" description="Basic and acidic residues" evidence="31">
    <location>
        <begin position="398"/>
        <end position="422"/>
    </location>
</feature>
<evidence type="ECO:0000256" key="1">
    <source>
        <dbReference type="ARBA" id="ARBA00004424"/>
    </source>
</evidence>
<dbReference type="GO" id="GO:0008559">
    <property type="term" value="F:ABC-type xenobiotic transporter activity"/>
    <property type="evidence" value="ECO:0007669"/>
    <property type="project" value="UniProtKB-EC"/>
</dbReference>
<keyword evidence="16 32" id="KW-1133">Transmembrane helix</keyword>
<evidence type="ECO:0000256" key="30">
    <source>
        <dbReference type="SAM" id="Coils"/>
    </source>
</evidence>
<dbReference type="InterPro" id="IPR027417">
    <property type="entry name" value="P-loop_NTPase"/>
</dbReference>
<protein>
    <recommendedName>
        <fullName evidence="28">ATP-binding cassette sub-family C member 5</fullName>
        <ecNumber evidence="6">7.6.2.2</ecNumber>
    </recommendedName>
    <alternativeName>
        <fullName evidence="29">Multidrug resistance-associated protein 5</fullName>
    </alternativeName>
</protein>
<comment type="caution">
    <text evidence="33">The sequence shown here is derived from an EMBL/GenBank/DDBJ whole genome shotgun (WGS) entry which is preliminary data.</text>
</comment>
<dbReference type="FunFam" id="3.40.50.300:FF:000074">
    <property type="entry name" value="Multidrug resistance-associated protein 5 isoform 1"/>
    <property type="match status" value="1"/>
</dbReference>
<evidence type="ECO:0000256" key="14">
    <source>
        <dbReference type="ARBA" id="ARBA00022840"/>
    </source>
</evidence>
<comment type="catalytic activity">
    <reaction evidence="21">
        <text>ATP + H2O + xenobioticSide 1 = ADP + phosphate + xenobioticSide 2.</text>
        <dbReference type="EC" id="7.6.2.2"/>
    </reaction>
</comment>
<dbReference type="Pfam" id="PF00005">
    <property type="entry name" value="ABC_tran"/>
    <property type="match status" value="2"/>
</dbReference>
<dbReference type="CDD" id="cd18592">
    <property type="entry name" value="ABC_6TM_MRP5_8_9_D1"/>
    <property type="match status" value="1"/>
</dbReference>
<evidence type="ECO:0000256" key="9">
    <source>
        <dbReference type="ARBA" id="ARBA00022553"/>
    </source>
</evidence>
<feature type="transmembrane region" description="Helical" evidence="32">
    <location>
        <begin position="750"/>
        <end position="773"/>
    </location>
</feature>
<gene>
    <name evidence="33" type="ORF">PACLA_8A065944</name>
</gene>
<evidence type="ECO:0000256" key="11">
    <source>
        <dbReference type="ARBA" id="ARBA00022737"/>
    </source>
</evidence>
<comment type="similarity">
    <text evidence="5">Belongs to the ABC transporter superfamily. ABCC family. Conjugate transporter (TC 3.A.1.208) subfamily.</text>
</comment>
<proteinExistence type="inferred from homology"/>
<dbReference type="GO" id="GO:0005524">
    <property type="term" value="F:ATP binding"/>
    <property type="evidence" value="ECO:0007669"/>
    <property type="project" value="UniProtKB-KW"/>
</dbReference>
<feature type="coiled-coil region" evidence="30">
    <location>
        <begin position="659"/>
        <end position="686"/>
    </location>
</feature>
<keyword evidence="14" id="KW-0067">ATP-binding</keyword>
<dbReference type="PROSITE" id="PS00211">
    <property type="entry name" value="ABC_TRANSPORTER_1"/>
    <property type="match status" value="2"/>
</dbReference>
<dbReference type="GO" id="GO:0005796">
    <property type="term" value="C:Golgi lumen"/>
    <property type="evidence" value="ECO:0007669"/>
    <property type="project" value="UniProtKB-SubCell"/>
</dbReference>
<keyword evidence="19" id="KW-0325">Glycoprotein</keyword>
<dbReference type="EC" id="7.6.2.2" evidence="6"/>
<evidence type="ECO:0000256" key="10">
    <source>
        <dbReference type="ARBA" id="ARBA00022692"/>
    </source>
</evidence>
<evidence type="ECO:0000256" key="7">
    <source>
        <dbReference type="ARBA" id="ARBA00022448"/>
    </source>
</evidence>
<evidence type="ECO:0000256" key="31">
    <source>
        <dbReference type="SAM" id="MobiDB-lite"/>
    </source>
</evidence>
<comment type="catalytic activity">
    <reaction evidence="22">
        <text>(2S)-2-[5-amino-1-(beta-D-ribosyl)imidazole-4-carboxamido]succinate(in) + ATP + H2O = (2S)-2-[5-amino-1-(beta-D-ribosyl)imidazole-4-carboxamido]succinate(out) + ADP + phosphate + H(+)</text>
        <dbReference type="Rhea" id="RHEA:66752"/>
        <dbReference type="ChEBI" id="CHEBI:15377"/>
        <dbReference type="ChEBI" id="CHEBI:15378"/>
        <dbReference type="ChEBI" id="CHEBI:30616"/>
        <dbReference type="ChEBI" id="CHEBI:43474"/>
        <dbReference type="ChEBI" id="CHEBI:167466"/>
        <dbReference type="ChEBI" id="CHEBI:456216"/>
    </reaction>
    <physiologicalReaction direction="left-to-right" evidence="22">
        <dbReference type="Rhea" id="RHEA:66753"/>
    </physiologicalReaction>
</comment>
<evidence type="ECO:0000256" key="23">
    <source>
        <dbReference type="ARBA" id="ARBA00050745"/>
    </source>
</evidence>
<evidence type="ECO:0000256" key="26">
    <source>
        <dbReference type="ARBA" id="ARBA00052708"/>
    </source>
</evidence>
<comment type="catalytic activity">
    <reaction evidence="26">
        <text>N-acetyl-L-aspartate(in) + ATP + H2O = N-acetyl-L-aspartate(out) + ADP + phosphate + H(+)</text>
        <dbReference type="Rhea" id="RHEA:66744"/>
        <dbReference type="ChEBI" id="CHEBI:15377"/>
        <dbReference type="ChEBI" id="CHEBI:15378"/>
        <dbReference type="ChEBI" id="CHEBI:16953"/>
        <dbReference type="ChEBI" id="CHEBI:30616"/>
        <dbReference type="ChEBI" id="CHEBI:43474"/>
        <dbReference type="ChEBI" id="CHEBI:456216"/>
    </reaction>
    <physiologicalReaction direction="left-to-right" evidence="26">
        <dbReference type="Rhea" id="RHEA:66745"/>
    </physiologicalReaction>
</comment>
<evidence type="ECO:0000256" key="6">
    <source>
        <dbReference type="ARBA" id="ARBA00012191"/>
    </source>
</evidence>
<evidence type="ECO:0000256" key="5">
    <source>
        <dbReference type="ARBA" id="ARBA00009726"/>
    </source>
</evidence>
<name>A0A7D9I034_PARCT</name>
<comment type="catalytic activity">
    <reaction evidence="25">
        <text>N-acetyl-L-aspartyl-L-glutamyl-L-glutamate(in) + ATP + H2O = N-acetyl-L-aspartyl-L-glutamyl-L-glutamate(out) + ADP + phosphate + H(+)</text>
        <dbReference type="Rhea" id="RHEA:66732"/>
        <dbReference type="ChEBI" id="CHEBI:15377"/>
        <dbReference type="ChEBI" id="CHEBI:15378"/>
        <dbReference type="ChEBI" id="CHEBI:30616"/>
        <dbReference type="ChEBI" id="CHEBI:43474"/>
        <dbReference type="ChEBI" id="CHEBI:76935"/>
        <dbReference type="ChEBI" id="CHEBI:456216"/>
    </reaction>
    <physiologicalReaction direction="left-to-right" evidence="25">
        <dbReference type="Rhea" id="RHEA:66733"/>
    </physiologicalReaction>
</comment>
<dbReference type="InterPro" id="IPR036640">
    <property type="entry name" value="ABC1_TM_sf"/>
</dbReference>
<evidence type="ECO:0000256" key="15">
    <source>
        <dbReference type="ARBA" id="ARBA00022967"/>
    </source>
</evidence>
<evidence type="ECO:0000256" key="25">
    <source>
        <dbReference type="ARBA" id="ARBA00052576"/>
    </source>
</evidence>
<comment type="catalytic activity">
    <reaction evidence="23">
        <text>N-acetyl-L-aspartyl-L-glutamate(in) + ATP + H2O = N-acetyl-L-aspartyl-L-glutamate(out) + ADP + phosphate + H(+)</text>
        <dbReference type="Rhea" id="RHEA:66728"/>
        <dbReference type="ChEBI" id="CHEBI:15377"/>
        <dbReference type="ChEBI" id="CHEBI:15378"/>
        <dbReference type="ChEBI" id="CHEBI:30616"/>
        <dbReference type="ChEBI" id="CHEBI:43474"/>
        <dbReference type="ChEBI" id="CHEBI:76931"/>
        <dbReference type="ChEBI" id="CHEBI:456216"/>
    </reaction>
    <physiologicalReaction direction="left-to-right" evidence="23">
        <dbReference type="Rhea" id="RHEA:66729"/>
    </physiologicalReaction>
</comment>
<keyword evidence="34" id="KW-1185">Reference proteome</keyword>
<dbReference type="Gene3D" id="1.20.1560.10">
    <property type="entry name" value="ABC transporter type 1, transmembrane domain"/>
    <property type="match status" value="2"/>
</dbReference>
<dbReference type="GO" id="GO:0016324">
    <property type="term" value="C:apical plasma membrane"/>
    <property type="evidence" value="ECO:0007669"/>
    <property type="project" value="UniProtKB-SubCell"/>
</dbReference>
<dbReference type="FunFam" id="1.20.1560.10:FF:000012">
    <property type="entry name" value="ATP binding cassette subfamily C member 5"/>
    <property type="match status" value="1"/>
</dbReference>
<dbReference type="InterPro" id="IPR011527">
    <property type="entry name" value="ABC1_TM_dom"/>
</dbReference>
<comment type="catalytic activity">
    <reaction evidence="27">
        <text>3',5'-cyclic GMP(in) + ATP + H2O = 3',5'-cyclic GMP(out) + ADP + phosphate + H(+)</text>
        <dbReference type="Rhea" id="RHEA:66188"/>
        <dbReference type="ChEBI" id="CHEBI:15377"/>
        <dbReference type="ChEBI" id="CHEBI:15378"/>
        <dbReference type="ChEBI" id="CHEBI:30616"/>
        <dbReference type="ChEBI" id="CHEBI:43474"/>
        <dbReference type="ChEBI" id="CHEBI:57746"/>
        <dbReference type="ChEBI" id="CHEBI:456216"/>
    </reaction>
    <physiologicalReaction direction="left-to-right" evidence="27">
        <dbReference type="Rhea" id="RHEA:66189"/>
    </physiologicalReaction>
</comment>
<evidence type="ECO:0000256" key="2">
    <source>
        <dbReference type="ARBA" id="ARBA00004463"/>
    </source>
</evidence>
<feature type="transmembrane region" description="Helical" evidence="32">
    <location>
        <begin position="880"/>
        <end position="901"/>
    </location>
</feature>
<dbReference type="FunFam" id="1.20.1560.10:FF:000015">
    <property type="entry name" value="multidrug resistance-associated protein 5 isoform X1"/>
    <property type="match status" value="1"/>
</dbReference>
<dbReference type="InterPro" id="IPR003439">
    <property type="entry name" value="ABC_transporter-like_ATP-bd"/>
</dbReference>
<dbReference type="SMART" id="SM00382">
    <property type="entry name" value="AAA"/>
    <property type="match status" value="2"/>
</dbReference>
<evidence type="ECO:0000313" key="34">
    <source>
        <dbReference type="Proteomes" id="UP001152795"/>
    </source>
</evidence>
<evidence type="ECO:0000256" key="20">
    <source>
        <dbReference type="ARBA" id="ARBA00023769"/>
    </source>
</evidence>
<keyword evidence="18 32" id="KW-0472">Membrane</keyword>
<dbReference type="GO" id="GO:0010008">
    <property type="term" value="C:endosome membrane"/>
    <property type="evidence" value="ECO:0007669"/>
    <property type="project" value="UniProtKB-SubCell"/>
</dbReference>
<feature type="region of interest" description="Disordered" evidence="31">
    <location>
        <begin position="398"/>
        <end position="446"/>
    </location>
</feature>
<feature type="transmembrane region" description="Helical" evidence="32">
    <location>
        <begin position="326"/>
        <end position="348"/>
    </location>
</feature>
<dbReference type="InterPro" id="IPR050173">
    <property type="entry name" value="ABC_transporter_C-like"/>
</dbReference>
<evidence type="ECO:0000256" key="16">
    <source>
        <dbReference type="ARBA" id="ARBA00022989"/>
    </source>
</evidence>
<comment type="subcellular location">
    <subcellularLocation>
        <location evidence="1">Apical cell membrane</location>
        <topology evidence="1">Multi-pass membrane protein</topology>
    </subcellularLocation>
    <subcellularLocation>
        <location evidence="3">Basolateral cell membrane</location>
        <topology evidence="3">Multi-pass membrane protein</topology>
    </subcellularLocation>
    <subcellularLocation>
        <location evidence="2">Cytoplasmic granule</location>
    </subcellularLocation>
    <subcellularLocation>
        <location evidence="4">Endosome membrane</location>
    </subcellularLocation>
    <subcellularLocation>
        <location evidence="20">Golgi apparatus lumen</location>
    </subcellularLocation>
</comment>
<feature type="transmembrane region" description="Helical" evidence="32">
    <location>
        <begin position="183"/>
        <end position="203"/>
    </location>
</feature>
<dbReference type="SUPFAM" id="SSF90123">
    <property type="entry name" value="ABC transporter transmembrane region"/>
    <property type="match status" value="2"/>
</dbReference>
<comment type="catalytic activity">
    <reaction evidence="24">
        <text>3',5'-cyclic AMP(in) + ATP + H2O = 3',5'-cyclic AMP(out) + ADP + phosphate + H(+)</text>
        <dbReference type="Rhea" id="RHEA:66184"/>
        <dbReference type="ChEBI" id="CHEBI:15377"/>
        <dbReference type="ChEBI" id="CHEBI:15378"/>
        <dbReference type="ChEBI" id="CHEBI:30616"/>
        <dbReference type="ChEBI" id="CHEBI:43474"/>
        <dbReference type="ChEBI" id="CHEBI:58165"/>
        <dbReference type="ChEBI" id="CHEBI:456216"/>
    </reaction>
    <physiologicalReaction direction="left-to-right" evidence="24">
        <dbReference type="Rhea" id="RHEA:66185"/>
    </physiologicalReaction>
</comment>
<evidence type="ECO:0000256" key="13">
    <source>
        <dbReference type="ARBA" id="ARBA00022753"/>
    </source>
</evidence>
<feature type="compositionally biased region" description="Gly residues" evidence="31">
    <location>
        <begin position="429"/>
        <end position="442"/>
    </location>
</feature>
<evidence type="ECO:0000256" key="12">
    <source>
        <dbReference type="ARBA" id="ARBA00022741"/>
    </source>
</evidence>
<reference evidence="33" key="1">
    <citation type="submission" date="2020-04" db="EMBL/GenBank/DDBJ databases">
        <authorList>
            <person name="Alioto T."/>
            <person name="Alioto T."/>
            <person name="Gomez Garrido J."/>
        </authorList>
    </citation>
    <scope>NUCLEOTIDE SEQUENCE</scope>
    <source>
        <strain evidence="33">A484AB</strain>
    </source>
</reference>
<dbReference type="InterPro" id="IPR017871">
    <property type="entry name" value="ABC_transporter-like_CS"/>
</dbReference>
<feature type="transmembrane region" description="Helical" evidence="32">
    <location>
        <begin position="209"/>
        <end position="229"/>
    </location>
</feature>
<accession>A0A7D9I034</accession>
<dbReference type="OrthoDB" id="6500128at2759"/>
<keyword evidence="10 32" id="KW-0812">Transmembrane</keyword>
<feature type="transmembrane region" description="Helical" evidence="32">
    <location>
        <begin position="293"/>
        <end position="314"/>
    </location>
</feature>
<evidence type="ECO:0000256" key="8">
    <source>
        <dbReference type="ARBA" id="ARBA00022475"/>
    </source>
</evidence>
<feature type="transmembrane region" description="Helical" evidence="32">
    <location>
        <begin position="807"/>
        <end position="831"/>
    </location>
</feature>
<keyword evidence="12" id="KW-0547">Nucleotide-binding</keyword>
<evidence type="ECO:0000256" key="27">
    <source>
        <dbReference type="ARBA" id="ARBA00052963"/>
    </source>
</evidence>
<keyword evidence="11" id="KW-0677">Repeat</keyword>
<dbReference type="Pfam" id="PF00664">
    <property type="entry name" value="ABC_membrane"/>
    <property type="match status" value="2"/>
</dbReference>
<evidence type="ECO:0000256" key="32">
    <source>
        <dbReference type="SAM" id="Phobius"/>
    </source>
</evidence>
<evidence type="ECO:0000256" key="22">
    <source>
        <dbReference type="ARBA" id="ARBA00050661"/>
    </source>
</evidence>
<keyword evidence="13" id="KW-0967">Endosome</keyword>
<dbReference type="Proteomes" id="UP001152795">
    <property type="component" value="Unassembled WGS sequence"/>
</dbReference>
<dbReference type="PROSITE" id="PS50929">
    <property type="entry name" value="ABC_TM1F"/>
    <property type="match status" value="2"/>
</dbReference>
<evidence type="ECO:0000313" key="33">
    <source>
        <dbReference type="EMBL" id="CAB3994524.1"/>
    </source>
</evidence>
<evidence type="ECO:0000256" key="24">
    <source>
        <dbReference type="ARBA" id="ARBA00051604"/>
    </source>
</evidence>
<dbReference type="CDD" id="cd03244">
    <property type="entry name" value="ABCC_MRP_domain2"/>
    <property type="match status" value="1"/>
</dbReference>
<dbReference type="InterPro" id="IPR003593">
    <property type="entry name" value="AAA+_ATPase"/>
</dbReference>
<evidence type="ECO:0000256" key="18">
    <source>
        <dbReference type="ARBA" id="ARBA00023136"/>
    </source>
</evidence>
<evidence type="ECO:0000256" key="29">
    <source>
        <dbReference type="ARBA" id="ARBA00082793"/>
    </source>
</evidence>
<feature type="transmembrane region" description="Helical" evidence="32">
    <location>
        <begin position="992"/>
        <end position="1014"/>
    </location>
</feature>
<feature type="compositionally biased region" description="Polar residues" evidence="31">
    <location>
        <begin position="695"/>
        <end position="705"/>
    </location>
</feature>
<keyword evidence="15" id="KW-1278">Translocase</keyword>
<dbReference type="FunFam" id="3.40.50.300:FF:000605">
    <property type="entry name" value="multidrug resistance-associated protein 5 isoform X1"/>
    <property type="match status" value="1"/>
</dbReference>
<dbReference type="PANTHER" id="PTHR24223:SF447">
    <property type="entry name" value="MULTIDRUG RESISTANCE-ASSOCIATED PROTEIN 5"/>
    <property type="match status" value="1"/>
</dbReference>
<evidence type="ECO:0000256" key="4">
    <source>
        <dbReference type="ARBA" id="ARBA00004608"/>
    </source>
</evidence>
<organism evidence="33 34">
    <name type="scientific">Paramuricea clavata</name>
    <name type="common">Red gorgonian</name>
    <name type="synonym">Violescent sea-whip</name>
    <dbReference type="NCBI Taxonomy" id="317549"/>
    <lineage>
        <taxon>Eukaryota</taxon>
        <taxon>Metazoa</taxon>
        <taxon>Cnidaria</taxon>
        <taxon>Anthozoa</taxon>
        <taxon>Octocorallia</taxon>
        <taxon>Malacalcyonacea</taxon>
        <taxon>Plexauridae</taxon>
        <taxon>Paramuricea</taxon>
    </lineage>
</organism>
<evidence type="ECO:0000256" key="21">
    <source>
        <dbReference type="ARBA" id="ARBA00034018"/>
    </source>
</evidence>
<keyword evidence="17" id="KW-0333">Golgi apparatus</keyword>